<dbReference type="InterPro" id="IPR003511">
    <property type="entry name" value="HORMA_dom"/>
</dbReference>
<name>A0ABD1Y087_9MARC</name>
<keyword evidence="4" id="KW-0498">Mitosis</keyword>
<dbReference type="PROSITE" id="PS50815">
    <property type="entry name" value="HORMA"/>
    <property type="match status" value="1"/>
</dbReference>
<dbReference type="Gene3D" id="3.30.900.10">
    <property type="entry name" value="HORMA domain"/>
    <property type="match status" value="1"/>
</dbReference>
<dbReference type="InterPro" id="IPR045091">
    <property type="entry name" value="Mad2-like"/>
</dbReference>
<keyword evidence="5" id="KW-0539">Nucleus</keyword>
<comment type="subcellular location">
    <subcellularLocation>
        <location evidence="1">Nucleus</location>
    </subcellularLocation>
</comment>
<reference evidence="8 9" key="1">
    <citation type="submission" date="2024-09" db="EMBL/GenBank/DDBJ databases">
        <title>Chromosome-scale assembly of Riccia fluitans.</title>
        <authorList>
            <person name="Paukszto L."/>
            <person name="Sawicki J."/>
            <person name="Karawczyk K."/>
            <person name="Piernik-Szablinska J."/>
            <person name="Szczecinska M."/>
            <person name="Mazdziarz M."/>
        </authorList>
    </citation>
    <scope>NUCLEOTIDE SEQUENCE [LARGE SCALE GENOMIC DNA]</scope>
    <source>
        <strain evidence="8">Rf_01</strain>
        <tissue evidence="8">Aerial parts of the thallus</tissue>
    </source>
</reference>
<sequence length="229" mass="25749">MLRLVVTLRSSSVEAQLVSVEQPTRSMGTAQLTRDIITLKGSAAIVSEFFCYAVNSILFQRGIYPAENFARVKKYGLTMLICEDERVKTFINTVTKQMADWLETGSLERVVLVVASIASGEVLERWSFNIETDKEVTEKGIAREKPDKEIMTDIQGVMRQITSSVTFLPHLEEPCTFDLLVYTPPDSKVPPLWGESDARLINNPQVVKLRSVDTKVHRVDAMVAYKFDG</sequence>
<feature type="domain" description="HORMA" evidence="7">
    <location>
        <begin position="40"/>
        <end position="223"/>
    </location>
</feature>
<evidence type="ECO:0000313" key="9">
    <source>
        <dbReference type="Proteomes" id="UP001605036"/>
    </source>
</evidence>
<dbReference type="Pfam" id="PF02301">
    <property type="entry name" value="HORMA"/>
    <property type="match status" value="1"/>
</dbReference>
<proteinExistence type="inferred from homology"/>
<dbReference type="FunFam" id="3.30.900.10:FF:000002">
    <property type="entry name" value="Mitotic spindle assembly checkpoint protein MAD2A"/>
    <property type="match status" value="1"/>
</dbReference>
<dbReference type="EMBL" id="JBHFFA010000006">
    <property type="protein sequence ID" value="KAL2620140.1"/>
    <property type="molecule type" value="Genomic_DNA"/>
</dbReference>
<dbReference type="Proteomes" id="UP001605036">
    <property type="component" value="Unassembled WGS sequence"/>
</dbReference>
<evidence type="ECO:0000256" key="5">
    <source>
        <dbReference type="ARBA" id="ARBA00023242"/>
    </source>
</evidence>
<protein>
    <recommendedName>
        <fullName evidence="7">HORMA domain-containing protein</fullName>
    </recommendedName>
</protein>
<comment type="similarity">
    <text evidence="2">Belongs to the MAD2 family.</text>
</comment>
<dbReference type="GO" id="GO:0005634">
    <property type="term" value="C:nucleus"/>
    <property type="evidence" value="ECO:0007669"/>
    <property type="project" value="UniProtKB-SubCell"/>
</dbReference>
<evidence type="ECO:0000256" key="6">
    <source>
        <dbReference type="ARBA" id="ARBA00023306"/>
    </source>
</evidence>
<keyword evidence="6" id="KW-0131">Cell cycle</keyword>
<keyword evidence="9" id="KW-1185">Reference proteome</keyword>
<comment type="caution">
    <text evidence="8">The sequence shown here is derived from an EMBL/GenBank/DDBJ whole genome shotgun (WGS) entry which is preliminary data.</text>
</comment>
<dbReference type="PANTHER" id="PTHR11842:SF11">
    <property type="entry name" value="MITOTIC SPINDLE ASSEMBLY CHECKPOINT PROTEIN MAD2A"/>
    <property type="match status" value="1"/>
</dbReference>
<dbReference type="InterPro" id="IPR036570">
    <property type="entry name" value="HORMA_dom_sf"/>
</dbReference>
<evidence type="ECO:0000256" key="2">
    <source>
        <dbReference type="ARBA" id="ARBA00010348"/>
    </source>
</evidence>
<keyword evidence="3" id="KW-0132">Cell division</keyword>
<evidence type="ECO:0000256" key="3">
    <source>
        <dbReference type="ARBA" id="ARBA00022618"/>
    </source>
</evidence>
<gene>
    <name evidence="8" type="ORF">R1flu_000345</name>
</gene>
<dbReference type="PANTHER" id="PTHR11842">
    <property type="entry name" value="MITOTIC SPINDLE ASSEMBLY CHECKPOINT PROTEIN MAD2"/>
    <property type="match status" value="1"/>
</dbReference>
<dbReference type="GO" id="GO:0051301">
    <property type="term" value="P:cell division"/>
    <property type="evidence" value="ECO:0007669"/>
    <property type="project" value="UniProtKB-KW"/>
</dbReference>
<evidence type="ECO:0000256" key="1">
    <source>
        <dbReference type="ARBA" id="ARBA00004123"/>
    </source>
</evidence>
<dbReference type="AlphaFoldDB" id="A0ABD1Y087"/>
<evidence type="ECO:0000259" key="7">
    <source>
        <dbReference type="PROSITE" id="PS50815"/>
    </source>
</evidence>
<dbReference type="SUPFAM" id="SSF56019">
    <property type="entry name" value="The spindle assembly checkpoint protein mad2"/>
    <property type="match status" value="1"/>
</dbReference>
<accession>A0ABD1Y087</accession>
<evidence type="ECO:0000313" key="8">
    <source>
        <dbReference type="EMBL" id="KAL2620140.1"/>
    </source>
</evidence>
<evidence type="ECO:0000256" key="4">
    <source>
        <dbReference type="ARBA" id="ARBA00022776"/>
    </source>
</evidence>
<organism evidence="8 9">
    <name type="scientific">Riccia fluitans</name>
    <dbReference type="NCBI Taxonomy" id="41844"/>
    <lineage>
        <taxon>Eukaryota</taxon>
        <taxon>Viridiplantae</taxon>
        <taxon>Streptophyta</taxon>
        <taxon>Embryophyta</taxon>
        <taxon>Marchantiophyta</taxon>
        <taxon>Marchantiopsida</taxon>
        <taxon>Marchantiidae</taxon>
        <taxon>Marchantiales</taxon>
        <taxon>Ricciaceae</taxon>
        <taxon>Riccia</taxon>
    </lineage>
</organism>